<gene>
    <name evidence="7" type="ORF">FisN_20Hh104</name>
</gene>
<dbReference type="GO" id="GO:0046854">
    <property type="term" value="P:phosphatidylinositol phosphate biosynthetic process"/>
    <property type="evidence" value="ECO:0007669"/>
    <property type="project" value="InterPro"/>
</dbReference>
<comment type="caution">
    <text evidence="7">The sequence shown here is derived from an EMBL/GenBank/DDBJ whole genome shotgun (WGS) entry which is preliminary data.</text>
</comment>
<evidence type="ECO:0000256" key="2">
    <source>
        <dbReference type="ARBA" id="ARBA00012169"/>
    </source>
</evidence>
<evidence type="ECO:0000313" key="8">
    <source>
        <dbReference type="Proteomes" id="UP000198406"/>
    </source>
</evidence>
<feature type="compositionally biased region" description="Basic and acidic residues" evidence="5">
    <location>
        <begin position="746"/>
        <end position="756"/>
    </location>
</feature>
<dbReference type="InterPro" id="IPR036940">
    <property type="entry name" value="PI3/4_kinase_cat_sf"/>
</dbReference>
<evidence type="ECO:0000256" key="5">
    <source>
        <dbReference type="SAM" id="MobiDB-lite"/>
    </source>
</evidence>
<dbReference type="Proteomes" id="UP000198406">
    <property type="component" value="Unassembled WGS sequence"/>
</dbReference>
<dbReference type="GO" id="GO:0016020">
    <property type="term" value="C:membrane"/>
    <property type="evidence" value="ECO:0007669"/>
    <property type="project" value="TreeGrafter"/>
</dbReference>
<dbReference type="PANTHER" id="PTHR10048:SF22">
    <property type="entry name" value="PHOSPHATIDYLINOSITOL 4-KINASE BETA"/>
    <property type="match status" value="1"/>
</dbReference>
<dbReference type="InterPro" id="IPR011009">
    <property type="entry name" value="Kinase-like_dom_sf"/>
</dbReference>
<feature type="compositionally biased region" description="Acidic residues" evidence="5">
    <location>
        <begin position="275"/>
        <end position="288"/>
    </location>
</feature>
<dbReference type="InterPro" id="IPR000403">
    <property type="entry name" value="PI3/4_kinase_cat_dom"/>
</dbReference>
<feature type="region of interest" description="Disordered" evidence="5">
    <location>
        <begin position="710"/>
        <end position="793"/>
    </location>
</feature>
<dbReference type="PROSITE" id="PS00915">
    <property type="entry name" value="PI3_4_KINASE_1"/>
    <property type="match status" value="1"/>
</dbReference>
<proteinExistence type="predicted"/>
<dbReference type="InterPro" id="IPR057754">
    <property type="entry name" value="PI4-kinase_beta/PIK1_cat"/>
</dbReference>
<feature type="region of interest" description="Disordered" evidence="5">
    <location>
        <begin position="847"/>
        <end position="890"/>
    </location>
</feature>
<feature type="compositionally biased region" description="Basic and acidic residues" evidence="5">
    <location>
        <begin position="710"/>
        <end position="722"/>
    </location>
</feature>
<dbReference type="Pfam" id="PF00454">
    <property type="entry name" value="PI3_PI4_kinase"/>
    <property type="match status" value="1"/>
</dbReference>
<name>A0A1Z5KD73_FISSO</name>
<feature type="compositionally biased region" description="Polar residues" evidence="5">
    <location>
        <begin position="291"/>
        <end position="300"/>
    </location>
</feature>
<organism evidence="7 8">
    <name type="scientific">Fistulifera solaris</name>
    <name type="common">Oleaginous diatom</name>
    <dbReference type="NCBI Taxonomy" id="1519565"/>
    <lineage>
        <taxon>Eukaryota</taxon>
        <taxon>Sar</taxon>
        <taxon>Stramenopiles</taxon>
        <taxon>Ochrophyta</taxon>
        <taxon>Bacillariophyta</taxon>
        <taxon>Bacillariophyceae</taxon>
        <taxon>Bacillariophycidae</taxon>
        <taxon>Naviculales</taxon>
        <taxon>Naviculaceae</taxon>
        <taxon>Fistulifera</taxon>
    </lineage>
</organism>
<keyword evidence="3 7" id="KW-0808">Transferase</keyword>
<dbReference type="InterPro" id="IPR018936">
    <property type="entry name" value="PI3/4_kinase_CS"/>
</dbReference>
<dbReference type="FunFam" id="1.10.1070.11:FF:000016">
    <property type="entry name" value="PIK1p Phosphatidylinositol 4-kinase"/>
    <property type="match status" value="1"/>
</dbReference>
<dbReference type="OrthoDB" id="10264149at2759"/>
<evidence type="ECO:0000256" key="3">
    <source>
        <dbReference type="ARBA" id="ARBA00022679"/>
    </source>
</evidence>
<feature type="compositionally biased region" description="Polar residues" evidence="5">
    <location>
        <begin position="313"/>
        <end position="326"/>
    </location>
</feature>
<comment type="catalytic activity">
    <reaction evidence="1">
        <text>a 1,2-diacyl-sn-glycero-3-phospho-(1D-myo-inositol) + ATP = a 1,2-diacyl-sn-glycero-3-phospho-(1D-myo-inositol 4-phosphate) + ADP + H(+)</text>
        <dbReference type="Rhea" id="RHEA:19877"/>
        <dbReference type="ChEBI" id="CHEBI:15378"/>
        <dbReference type="ChEBI" id="CHEBI:30616"/>
        <dbReference type="ChEBI" id="CHEBI:57880"/>
        <dbReference type="ChEBI" id="CHEBI:58178"/>
        <dbReference type="ChEBI" id="CHEBI:456216"/>
        <dbReference type="EC" id="2.7.1.67"/>
    </reaction>
</comment>
<dbReference type="EMBL" id="BDSP01000204">
    <property type="protein sequence ID" value="GAX23898.1"/>
    <property type="molecule type" value="Genomic_DNA"/>
</dbReference>
<feature type="region of interest" description="Disordered" evidence="5">
    <location>
        <begin position="269"/>
        <end position="330"/>
    </location>
</feature>
<dbReference type="PANTHER" id="PTHR10048">
    <property type="entry name" value="PHOSPHATIDYLINOSITOL KINASE"/>
    <property type="match status" value="1"/>
</dbReference>
<dbReference type="CDD" id="cd05168">
    <property type="entry name" value="PI4Kc_III_beta"/>
    <property type="match status" value="1"/>
</dbReference>
<dbReference type="GO" id="GO:0048015">
    <property type="term" value="P:phosphatidylinositol-mediated signaling"/>
    <property type="evidence" value="ECO:0007669"/>
    <property type="project" value="TreeGrafter"/>
</dbReference>
<dbReference type="GO" id="GO:0004430">
    <property type="term" value="F:1-phosphatidylinositol 4-kinase activity"/>
    <property type="evidence" value="ECO:0007669"/>
    <property type="project" value="UniProtKB-EC"/>
</dbReference>
<dbReference type="SUPFAM" id="SSF56112">
    <property type="entry name" value="Protein kinase-like (PK-like)"/>
    <property type="match status" value="1"/>
</dbReference>
<evidence type="ECO:0000256" key="4">
    <source>
        <dbReference type="ARBA" id="ARBA00022777"/>
    </source>
</evidence>
<dbReference type="SMART" id="SM00146">
    <property type="entry name" value="PI3Kc"/>
    <property type="match status" value="1"/>
</dbReference>
<dbReference type="InterPro" id="IPR001849">
    <property type="entry name" value="PH_domain"/>
</dbReference>
<evidence type="ECO:0000313" key="7">
    <source>
        <dbReference type="EMBL" id="GAX23898.1"/>
    </source>
</evidence>
<dbReference type="EC" id="2.7.1.67" evidence="2"/>
<evidence type="ECO:0000259" key="6">
    <source>
        <dbReference type="PROSITE" id="PS50290"/>
    </source>
</evidence>
<sequence length="1398" mass="155014">MNVISSSYYSATRKDGVCSGTLWRQKEPVSGSSSELGASLNSLSISVSSSASPEARSCDYCILVGCRLECYESQLVWSRRDPPNVVFYVVGASASIKDTYEISFRLVSNQGTHLLCQATSKECRNVWLAAFQAGLELSLGDFISEPTLLPPEPQAQIKRFVRSNRSYCVSCGAVEGGKPPVASPVKTNSSSIASINLVGTKSIGSNVAPMTQYGYEGKVDLCEDCATAQGLLQHVEFYKLLLQAAQHEQRVLEKARELCWKTVLASEPQMKSDLSENDGSEEPIEEDTKDNSGSTESWSQVDRDTDGTPSPPDSWQSVEDSPNMKQSWIHLPPNSASTVALLEVVRDPLEFGRLATASPFLESLCKNLEDGVIGAPDFLEQLDEKTKKRKESHESVAALKKQAFRVSGDLGCAMKLLLESALSSPSRRGSAQDDILICILDFLLELCEEGETSTVGFYWPQICQIHLRMLPAANIAEARRIELYEDFLITVSCRYSVHLALDLVWSHTADLEESLGNPSCSTSCRRRRHAVLRFVCELESVLFDFEGCWGGGSVSLRNMLSPTGHQVQLLQERMQQIQEMRMRPTFELCRSGRMDLLLRTQNELIPEEAVLEKLRVAKNADYFSCHLNFTRRLSDIAEKLRHKDVSERASILEQELESLNSSGTMGGDPLNRVRDDYIRVMRIPSTEGHVFRSKERTPVLLLMEVVDEGASKEEEKLDEKQRAYQQEDISEANTCTEESEGGDVLEPFHERQRAETDETDESPSASHLHTPKGTRKTSVLEASGSRPRTPRKDVEDIVNSVAVQALKDIVLPDIKASSNMEADVTATLNEISLEDEVEINADNETGLADSDIKGEESGDLVKSTRKKTATRGLLDSKQGSFDDSHNSLAPTGDVRRDVLNAIMLRGMQGNSIAAGTAISIQRSLQELERKRATELLLRNEKEGSSDEDKSSLPQLIAKDDAQPAQTCEEDEVMESIRLLLIQTRVAQGKLSAIDAAKVLQHVSLNRVASGNNIGDEEPGNDGSEEEEVTTIDAGDIDPRLVGCGPVPPAVLKALTLWKGGMVNNAELLELVKKDAAFIRHSVLLDSENVDKLNEDSAFWGRFAFGERWAEKKSRILSSSPEGTLPGWDLLGVIVKSNDDLRQEAFVMQLIELCQEAFDLAGLELWVSPYRILATGRTTGVIEMVRNAMSFDALKKRPGYGKGGLREHFRRMTEFTADPSEAFRSAQMNFVRSLAAYSLMSYFFLFKDRHNGNLLLDTAGHVIHIDFGFVFGIAPGGSFSLEMSTPFKLTEEMLDVMGGLRSSLFSEFVTLFCCGFLALQAYRDTFLTIVEITCEDSTFKCFEGKDTNEFLDKLRDRFCPNKTKEETVAFALDLIKQATTSYGTRQYDLYQYMSQGIAA</sequence>
<dbReference type="InParanoid" id="A0A1Z5KD73"/>
<dbReference type="SUPFAM" id="SSF50729">
    <property type="entry name" value="PH domain-like"/>
    <property type="match status" value="1"/>
</dbReference>
<protein>
    <recommendedName>
        <fullName evidence="2">1-phosphatidylinositol 4-kinase</fullName>
        <ecNumber evidence="2">2.7.1.67</ecNumber>
    </recommendedName>
</protein>
<dbReference type="GO" id="GO:0005737">
    <property type="term" value="C:cytoplasm"/>
    <property type="evidence" value="ECO:0007669"/>
    <property type="project" value="TreeGrafter"/>
</dbReference>
<dbReference type="SMART" id="SM00233">
    <property type="entry name" value="PH"/>
    <property type="match status" value="1"/>
</dbReference>
<evidence type="ECO:0000256" key="1">
    <source>
        <dbReference type="ARBA" id="ARBA00001686"/>
    </source>
</evidence>
<keyword evidence="4 7" id="KW-0418">Kinase</keyword>
<dbReference type="PROSITE" id="PS50290">
    <property type="entry name" value="PI3_4_KINASE_3"/>
    <property type="match status" value="1"/>
</dbReference>
<keyword evidence="8" id="KW-1185">Reference proteome</keyword>
<feature type="domain" description="PI3K/PI4K catalytic" evidence="6">
    <location>
        <begin position="1106"/>
        <end position="1382"/>
    </location>
</feature>
<dbReference type="Gene3D" id="1.10.1070.11">
    <property type="entry name" value="Phosphatidylinositol 3-/4-kinase, catalytic domain"/>
    <property type="match status" value="1"/>
</dbReference>
<accession>A0A1Z5KD73</accession>
<dbReference type="InterPro" id="IPR015433">
    <property type="entry name" value="PI3/4_kinase"/>
</dbReference>
<reference evidence="7 8" key="1">
    <citation type="journal article" date="2015" name="Plant Cell">
        <title>Oil accumulation by the oleaginous diatom Fistulifera solaris as revealed by the genome and transcriptome.</title>
        <authorList>
            <person name="Tanaka T."/>
            <person name="Maeda Y."/>
            <person name="Veluchamy A."/>
            <person name="Tanaka M."/>
            <person name="Abida H."/>
            <person name="Marechal E."/>
            <person name="Bowler C."/>
            <person name="Muto M."/>
            <person name="Sunaga Y."/>
            <person name="Tanaka M."/>
            <person name="Yoshino T."/>
            <person name="Taniguchi T."/>
            <person name="Fukuda Y."/>
            <person name="Nemoto M."/>
            <person name="Matsumoto M."/>
            <person name="Wong P.S."/>
            <person name="Aburatani S."/>
            <person name="Fujibuchi W."/>
        </authorList>
    </citation>
    <scope>NUCLEOTIDE SEQUENCE [LARGE SCALE GENOMIC DNA]</scope>
    <source>
        <strain evidence="7 8">JPCC DA0580</strain>
    </source>
</reference>
<dbReference type="Gene3D" id="3.30.1010.10">
    <property type="entry name" value="Phosphatidylinositol 3-kinase Catalytic Subunit, Chain A, domain 4"/>
    <property type="match status" value="1"/>
</dbReference>